<feature type="compositionally biased region" description="Polar residues" evidence="4">
    <location>
        <begin position="202"/>
        <end position="216"/>
    </location>
</feature>
<keyword evidence="1" id="KW-0479">Metal-binding</keyword>
<dbReference type="Gene3D" id="3.30.40.10">
    <property type="entry name" value="Zinc/RING finger domain, C3HC4 (zinc finger)"/>
    <property type="match status" value="1"/>
</dbReference>
<evidence type="ECO:0000256" key="2">
    <source>
        <dbReference type="ARBA" id="ARBA00022771"/>
    </source>
</evidence>
<dbReference type="Pfam" id="PF02891">
    <property type="entry name" value="zf-MIZ"/>
    <property type="match status" value="1"/>
</dbReference>
<feature type="domain" description="SP-RING-type" evidence="5">
    <location>
        <begin position="966"/>
        <end position="1014"/>
    </location>
</feature>
<reference evidence="6" key="1">
    <citation type="submission" date="2009-02" db="EMBL/GenBank/DDBJ databases">
        <title>The Genome Sequence of Ajellomyces capsulatus strain G186AR.</title>
        <authorList>
            <consortium name="The Broad Institute Genome Sequencing Platform"/>
            <person name="Champion M."/>
            <person name="Cuomo C."/>
            <person name="Ma L.-J."/>
            <person name="Henn M.R."/>
            <person name="Sil A."/>
            <person name="Goldman B."/>
            <person name="Young S.K."/>
            <person name="Kodira C.D."/>
            <person name="Zeng Q."/>
            <person name="Koehrsen M."/>
            <person name="Alvarado L."/>
            <person name="Berlin A."/>
            <person name="Borenstein D."/>
            <person name="Chen Z."/>
            <person name="Engels R."/>
            <person name="Freedman E."/>
            <person name="Gellesch M."/>
            <person name="Goldberg J."/>
            <person name="Griggs A."/>
            <person name="Gujja S."/>
            <person name="Heiman D."/>
            <person name="Hepburn T."/>
            <person name="Howarth C."/>
            <person name="Jen D."/>
            <person name="Larson L."/>
            <person name="Lewis B."/>
            <person name="Mehta T."/>
            <person name="Park D."/>
            <person name="Pearson M."/>
            <person name="Roberts A."/>
            <person name="Saif S."/>
            <person name="Shea T."/>
            <person name="Shenoy N."/>
            <person name="Sisk P."/>
            <person name="Stolte C."/>
            <person name="Sykes S."/>
            <person name="Walk T."/>
            <person name="White J."/>
            <person name="Yandava C."/>
            <person name="Klein B."/>
            <person name="McEwen J.G."/>
            <person name="Puccia R."/>
            <person name="Goldman G.H."/>
            <person name="Felipe M.S."/>
            <person name="Nino-Vega G."/>
            <person name="San-Blas G."/>
            <person name="Taylor J."/>
            <person name="Mendoza L."/>
            <person name="Galagan J."/>
            <person name="Nusbaum C."/>
            <person name="Birren B."/>
        </authorList>
    </citation>
    <scope>NUCLEOTIDE SEQUENCE</scope>
    <source>
        <strain evidence="6">G186AR</strain>
    </source>
</reference>
<sequence>MSFKNFDPVTCRGFAIHGYLGSISILVDRAVPKHASLTSEELTMRSPQRLHNCRQPPDSRDSNLTSLNSTLNKFVGCRQKPWMLNSTSKTSIAPPSKLSTPSPAPNQKPQAPFQPRDIEMDNERRSTSDTVKQPIPNNTQGQSGPDALSSKELPISPVSPDIPSRPAPVSASASPHISNSCPTQASHSVSIADRQFGVLPSPDSNHGCSTRATSETRPSDNFIPEGVSLSPHQSGPPQLVEREPQTISPSFASADDMGHSSLPMSQAARVARTSQIPVAHQGGRAQVLSCNSAMPQQYQPQKVVPANPQLASDMTNKSHASLLKFLFAEPISPKRFIPLLDRISAAPGSCEKSRIHLLRNACEKGDLFYIALHQVYCLQTTCPSSLDPSKFGAYQMAGLELVSRILIRNECLSKPFVEACARFPALIGEFLRYCSICSSVLDQVIRFLEAMARSWLPFETSITSRGYPPLIDEMIDILGLTTPTFQYVIFTVCCRRLTGATDDVPVKLFTATFRKNEEYYQQRRLRMHSANPIPLSQVQAENEFLRQQYLRISEQHVLPKRVFHGAIIHQGPLENTGANFRITDTGGPQVQTQDPLTQEQQQPPIRRAYHQDPSPYPPLASHPTQYSLQPNRQYASMPVPNRVQMTVPSYTRAHPAPPAGWSMTAQPLPNQVPPNSTRFVLSHNMNTQLRNDVFVHPSAQLSQTQPTAAQPLYPKTNNLLLPPPGILPMESANPNPLIDGLHQAYLKEQIVALHDKEGSNGPTSLFPYLHSFALFPIQLQAPIRKLQFTIPPEEFQKFPFRRKTVSKNGSPVWGVLDGRRTYQIRCIKTNSPIPKLSEHQWAVSDTAWPTAIYIHVNGMEHFVRRKMHFGRDIPLNVTSSLKEGMNEISIAILWGSPEYNSKSSYAVALEILEYASLNRVRSLIQHQKSATSLDQIKHRLAGLNTDDDDISVVDDHITIDLVDPFMARVFDTPARTKFCPHMECFDIETFLMTRLSKASKGYGMAEDWKCPICGNDARPQSLIIDDFLVTVRRTLDEGKQLDVKAILVRPDGSWEPKTERNNNNNNNNRPSEPGMLKRKREDGLSITSPNNHGQQQLYPDRPSKQSSTPEVIELD</sequence>
<evidence type="ECO:0000256" key="4">
    <source>
        <dbReference type="SAM" id="MobiDB-lite"/>
    </source>
</evidence>
<evidence type="ECO:0000313" key="6">
    <source>
        <dbReference type="EMBL" id="EEH10998.1"/>
    </source>
</evidence>
<feature type="compositionally biased region" description="Low complexity" evidence="4">
    <location>
        <begin position="589"/>
        <end position="602"/>
    </location>
</feature>
<dbReference type="InterPro" id="IPR004181">
    <property type="entry name" value="Znf_MIZ"/>
</dbReference>
<gene>
    <name evidence="6" type="ORF">HCBG_00453</name>
</gene>
<evidence type="ECO:0000256" key="1">
    <source>
        <dbReference type="ARBA" id="ARBA00022723"/>
    </source>
</evidence>
<dbReference type="AlphaFoldDB" id="C0NBF7"/>
<evidence type="ECO:0000259" key="5">
    <source>
        <dbReference type="Pfam" id="PF02891"/>
    </source>
</evidence>
<dbReference type="InterPro" id="IPR018527">
    <property type="entry name" value="Rubredoxin_Fe_BS"/>
</dbReference>
<dbReference type="GO" id="GO:0008270">
    <property type="term" value="F:zinc ion binding"/>
    <property type="evidence" value="ECO:0007669"/>
    <property type="project" value="UniProtKB-KW"/>
</dbReference>
<evidence type="ECO:0000313" key="7">
    <source>
        <dbReference type="Proteomes" id="UP000001631"/>
    </source>
</evidence>
<organism evidence="6 7">
    <name type="scientific">Ajellomyces capsulatus (strain G186AR / H82 / ATCC MYA-2454 / RMSCC 2432)</name>
    <name type="common">Darling's disease fungus</name>
    <name type="synonym">Histoplasma capsulatum</name>
    <dbReference type="NCBI Taxonomy" id="447093"/>
    <lineage>
        <taxon>Eukaryota</taxon>
        <taxon>Fungi</taxon>
        <taxon>Dikarya</taxon>
        <taxon>Ascomycota</taxon>
        <taxon>Pezizomycotina</taxon>
        <taxon>Eurotiomycetes</taxon>
        <taxon>Eurotiomycetidae</taxon>
        <taxon>Onygenales</taxon>
        <taxon>Ajellomycetaceae</taxon>
        <taxon>Histoplasma</taxon>
    </lineage>
</organism>
<feature type="region of interest" description="Disordered" evidence="4">
    <location>
        <begin position="85"/>
        <end position="241"/>
    </location>
</feature>
<dbReference type="InterPro" id="IPR013083">
    <property type="entry name" value="Znf_RING/FYVE/PHD"/>
</dbReference>
<dbReference type="EMBL" id="GG663363">
    <property type="protein sequence ID" value="EEH10998.1"/>
    <property type="molecule type" value="Genomic_DNA"/>
</dbReference>
<keyword evidence="7" id="KW-1185">Reference proteome</keyword>
<dbReference type="GeneID" id="69033470"/>
<dbReference type="GO" id="GO:0061665">
    <property type="term" value="F:SUMO ligase activity"/>
    <property type="evidence" value="ECO:0007669"/>
    <property type="project" value="TreeGrafter"/>
</dbReference>
<dbReference type="PANTHER" id="PTHR10782">
    <property type="entry name" value="ZINC FINGER MIZ DOMAIN-CONTAINING PROTEIN"/>
    <property type="match status" value="1"/>
</dbReference>
<feature type="compositionally biased region" description="Polar residues" evidence="4">
    <location>
        <begin position="176"/>
        <end position="189"/>
    </location>
</feature>
<dbReference type="RefSeq" id="XP_045291478.1">
    <property type="nucleotide sequence ID" value="XM_045427503.1"/>
</dbReference>
<dbReference type="GO" id="GO:0000785">
    <property type="term" value="C:chromatin"/>
    <property type="evidence" value="ECO:0007669"/>
    <property type="project" value="TreeGrafter"/>
</dbReference>
<accession>C0NBF7</accession>
<dbReference type="STRING" id="447093.C0NBF7"/>
<dbReference type="GO" id="GO:0016925">
    <property type="term" value="P:protein sumoylation"/>
    <property type="evidence" value="ECO:0007669"/>
    <property type="project" value="TreeGrafter"/>
</dbReference>
<name>C0NBF7_AJECG</name>
<feature type="compositionally biased region" description="Basic and acidic residues" evidence="4">
    <location>
        <begin position="116"/>
        <end position="127"/>
    </location>
</feature>
<keyword evidence="3" id="KW-0862">Zinc</keyword>
<feature type="compositionally biased region" description="Polar residues" evidence="4">
    <location>
        <begin position="85"/>
        <end position="109"/>
    </location>
</feature>
<dbReference type="PANTHER" id="PTHR10782:SF4">
    <property type="entry name" value="TONALLI, ISOFORM E"/>
    <property type="match status" value="1"/>
</dbReference>
<dbReference type="VEuPathDB" id="FungiDB:I7I50_02279"/>
<keyword evidence="2" id="KW-0863">Zinc-finger</keyword>
<feature type="compositionally biased region" description="Polar residues" evidence="4">
    <location>
        <begin position="1085"/>
        <end position="1097"/>
    </location>
</feature>
<dbReference type="Proteomes" id="UP000001631">
    <property type="component" value="Unassembled WGS sequence"/>
</dbReference>
<proteinExistence type="predicted"/>
<dbReference type="PROSITE" id="PS00202">
    <property type="entry name" value="RUBREDOXIN"/>
    <property type="match status" value="1"/>
</dbReference>
<feature type="region of interest" description="Disordered" evidence="4">
    <location>
        <begin position="578"/>
        <end position="602"/>
    </location>
</feature>
<protein>
    <recommendedName>
        <fullName evidence="5">SP-RING-type domain-containing protein</fullName>
    </recommendedName>
</protein>
<feature type="region of interest" description="Disordered" evidence="4">
    <location>
        <begin position="607"/>
        <end position="626"/>
    </location>
</feature>
<evidence type="ECO:0000256" key="3">
    <source>
        <dbReference type="ARBA" id="ARBA00022833"/>
    </source>
</evidence>
<dbReference type="HOGENOM" id="CLU_008180_0_0_1"/>
<feature type="region of interest" description="Disordered" evidence="4">
    <location>
        <begin position="38"/>
        <end position="63"/>
    </location>
</feature>
<feature type="region of interest" description="Disordered" evidence="4">
    <location>
        <begin position="1052"/>
        <end position="1115"/>
    </location>
</feature>
<dbReference type="InParanoid" id="C0NBF7"/>
<feature type="compositionally biased region" description="Polar residues" evidence="4">
    <location>
        <begin position="128"/>
        <end position="143"/>
    </location>
</feature>